<reference evidence="2 3" key="1">
    <citation type="journal article" date="2010" name="J. Bacteriol.">
        <title>Genome sequence of Lentisphaera araneosa HTCC2155T, the type species of the order Lentisphaerales in the phylum Lentisphaerae.</title>
        <authorList>
            <person name="Thrash J.C."/>
            <person name="Cho J.C."/>
            <person name="Vergin K.L."/>
            <person name="Morris R.M."/>
            <person name="Giovannoni S.J."/>
        </authorList>
    </citation>
    <scope>NUCLEOTIDE SEQUENCE [LARGE SCALE GENOMIC DNA]</scope>
    <source>
        <strain evidence="2 3">HTCC2155</strain>
    </source>
</reference>
<dbReference type="Pfam" id="PF02541">
    <property type="entry name" value="Ppx-GppA"/>
    <property type="match status" value="1"/>
</dbReference>
<dbReference type="Gene3D" id="3.30.420.150">
    <property type="entry name" value="Exopolyphosphatase. Domain 2"/>
    <property type="match status" value="1"/>
</dbReference>
<proteinExistence type="predicted"/>
<name>A6DTN1_9BACT</name>
<dbReference type="PANTHER" id="PTHR30005">
    <property type="entry name" value="EXOPOLYPHOSPHATASE"/>
    <property type="match status" value="1"/>
</dbReference>
<evidence type="ECO:0000259" key="1">
    <source>
        <dbReference type="Pfam" id="PF02541"/>
    </source>
</evidence>
<protein>
    <submittedName>
        <fullName evidence="2">Putative phosphatase</fullName>
    </submittedName>
</protein>
<keyword evidence="3" id="KW-1185">Reference proteome</keyword>
<evidence type="ECO:0000313" key="2">
    <source>
        <dbReference type="EMBL" id="EDM25011.1"/>
    </source>
</evidence>
<feature type="domain" description="Ppx/GppA phosphatase N-terminal" evidence="1">
    <location>
        <begin position="29"/>
        <end position="285"/>
    </location>
</feature>
<dbReference type="InterPro" id="IPR043129">
    <property type="entry name" value="ATPase_NBD"/>
</dbReference>
<dbReference type="AlphaFoldDB" id="A6DTN1"/>
<dbReference type="OrthoDB" id="9814545at2"/>
<gene>
    <name evidence="2" type="ORF">LNTAR_03749</name>
</gene>
<dbReference type="CDD" id="cd24006">
    <property type="entry name" value="ASKHA_NBD_PPX_GppA"/>
    <property type="match status" value="1"/>
</dbReference>
<dbReference type="InterPro" id="IPR050273">
    <property type="entry name" value="GppA/Ppx_hydrolase"/>
</dbReference>
<dbReference type="EMBL" id="ABCK01000039">
    <property type="protein sequence ID" value="EDM25011.1"/>
    <property type="molecule type" value="Genomic_DNA"/>
</dbReference>
<dbReference type="Proteomes" id="UP000004947">
    <property type="component" value="Unassembled WGS sequence"/>
</dbReference>
<organism evidence="2 3">
    <name type="scientific">Lentisphaera araneosa HTCC2155</name>
    <dbReference type="NCBI Taxonomy" id="313628"/>
    <lineage>
        <taxon>Bacteria</taxon>
        <taxon>Pseudomonadati</taxon>
        <taxon>Lentisphaerota</taxon>
        <taxon>Lentisphaeria</taxon>
        <taxon>Lentisphaerales</taxon>
        <taxon>Lentisphaeraceae</taxon>
        <taxon>Lentisphaera</taxon>
    </lineage>
</organism>
<dbReference type="Gene3D" id="3.30.420.40">
    <property type="match status" value="1"/>
</dbReference>
<sequence length="295" mass="33329">MKVAVVDIGSNAIRSTFYGIDQIHGDEILMKKLSYLRLPIRLGEDVFKDGKISLAKVSNVLSMSHAFKHLCMIHEVTDYRLVATSAMREADNGGALIELVKSQVEVEIELISGDEEAEMIFESIFLCEQVDTTGSYMTIDVGGGSTEITFLNHGERCEAKSFRLGSVRCQNSVDQDEWTKFQQWIKKYAKKYQPSRAIGTGGNINKMHRLCGVRNNKVLSLKDFEEKVEYLKQFTYKELVEEEKLKTDRADVIIPASNIYLEAMRQAGVDEIIVPKVGLAEGVARKLFRHHLEKS</sequence>
<dbReference type="STRING" id="313628.LNTAR_03749"/>
<evidence type="ECO:0000313" key="3">
    <source>
        <dbReference type="Proteomes" id="UP000004947"/>
    </source>
</evidence>
<dbReference type="eggNOG" id="COG0248">
    <property type="taxonomic scope" value="Bacteria"/>
</dbReference>
<accession>A6DTN1</accession>
<dbReference type="PANTHER" id="PTHR30005:SF0">
    <property type="entry name" value="RETROGRADE REGULATION PROTEIN 2"/>
    <property type="match status" value="1"/>
</dbReference>
<dbReference type="InterPro" id="IPR003695">
    <property type="entry name" value="Ppx_GppA_N"/>
</dbReference>
<comment type="caution">
    <text evidence="2">The sequence shown here is derived from an EMBL/GenBank/DDBJ whole genome shotgun (WGS) entry which is preliminary data.</text>
</comment>
<dbReference type="SUPFAM" id="SSF53067">
    <property type="entry name" value="Actin-like ATPase domain"/>
    <property type="match status" value="2"/>
</dbReference>
<dbReference type="GO" id="GO:0016462">
    <property type="term" value="F:pyrophosphatase activity"/>
    <property type="evidence" value="ECO:0007669"/>
    <property type="project" value="TreeGrafter"/>
</dbReference>
<dbReference type="RefSeq" id="WP_007281179.1">
    <property type="nucleotide sequence ID" value="NZ_ABCK01000039.1"/>
</dbReference>